<dbReference type="InterPro" id="IPR035067">
    <property type="entry name" value="V-type_ATPase_csu/dsu"/>
</dbReference>
<gene>
    <name evidence="1" type="ORF">FNV44_00735</name>
</gene>
<evidence type="ECO:0000313" key="2">
    <source>
        <dbReference type="Proteomes" id="UP000315938"/>
    </source>
</evidence>
<dbReference type="RefSeq" id="WP_012242916.1">
    <property type="nucleotide sequence ID" value="NZ_JACAOE010000001.1"/>
</dbReference>
<dbReference type="GeneID" id="41339122"/>
<protein>
    <recommendedName>
        <fullName evidence="3">V-type ATP synthase subunit C</fullName>
    </recommendedName>
</protein>
<dbReference type="InterPro" id="IPR044911">
    <property type="entry name" value="V-type_ATPase_csu/dsu_dom_3"/>
</dbReference>
<dbReference type="AlphaFoldDB" id="A0A553IHB7"/>
<dbReference type="EMBL" id="VKID01000001">
    <property type="protein sequence ID" value="TRX99599.1"/>
    <property type="molecule type" value="Genomic_DNA"/>
</dbReference>
<reference evidence="1 2" key="1">
    <citation type="submission" date="2019-07" db="EMBL/GenBank/DDBJ databases">
        <title>Genome sequence of Acholeplasma laidlawii strain with increased resistance to erythromycin.</title>
        <authorList>
            <person name="Medvedeva E.S."/>
            <person name="Baranova N.B."/>
            <person name="Siniagina M.N."/>
            <person name="Mouzykantov A."/>
            <person name="Chernova O.A."/>
            <person name="Chernov V.M."/>
        </authorList>
    </citation>
    <scope>NUCLEOTIDE SEQUENCE [LARGE SCALE GENOMIC DNA]</scope>
    <source>
        <strain evidence="1 2">PG8REry</strain>
    </source>
</reference>
<organism evidence="1 2">
    <name type="scientific">Acholeplasma laidlawii</name>
    <dbReference type="NCBI Taxonomy" id="2148"/>
    <lineage>
        <taxon>Bacteria</taxon>
        <taxon>Bacillati</taxon>
        <taxon>Mycoplasmatota</taxon>
        <taxon>Mollicutes</taxon>
        <taxon>Acholeplasmatales</taxon>
        <taxon>Acholeplasmataceae</taxon>
        <taxon>Acholeplasma</taxon>
    </lineage>
</organism>
<dbReference type="InterPro" id="IPR036079">
    <property type="entry name" value="ATPase_csu/dsu_sf"/>
</dbReference>
<evidence type="ECO:0008006" key="3">
    <source>
        <dbReference type="Google" id="ProtNLM"/>
    </source>
</evidence>
<accession>A0A553IHB7</accession>
<evidence type="ECO:0000313" key="1">
    <source>
        <dbReference type="EMBL" id="TRX99599.1"/>
    </source>
</evidence>
<sequence>MDISFVSGVMSGSMDHLLSPSHLKSFENISRKDFLSLLKTHQYGRASETNIDSIMLEEELKHRQFLESLMDKDHLIFKVLYLTFDHLFLSNLMKSYHLGLTYNKFTDSLSNFHEERYEDYILNGVSGLLDLEDISFLDHIKSETTQLDAQGISDRVIKILHDRIITSFNKKTDNYIKKYIELETTILNVMLLIRSIKYNKNIEYLEMNILSGGMIDKHILMELFDKSLTEIGQYLSLHFDVTLTDAFKYVGKPNFLDILNDAFNVYRQNLLEDLSFQSLGFATVLHYTILKRDEMRVLKEKYYQIKE</sequence>
<dbReference type="Gene3D" id="1.10.132.50">
    <property type="entry name" value="ATP synthase (C/AC39) subunit, domain 3"/>
    <property type="match status" value="1"/>
</dbReference>
<dbReference type="Gene3D" id="1.20.1690.10">
    <property type="entry name" value="V-type ATP synthase subunit C domain"/>
    <property type="match status" value="2"/>
</dbReference>
<proteinExistence type="predicted"/>
<dbReference type="Proteomes" id="UP000315938">
    <property type="component" value="Unassembled WGS sequence"/>
</dbReference>
<dbReference type="SUPFAM" id="SSF103486">
    <property type="entry name" value="V-type ATP synthase subunit C"/>
    <property type="match status" value="1"/>
</dbReference>
<name>A0A553IHB7_ACHLA</name>
<comment type="caution">
    <text evidence="1">The sequence shown here is derived from an EMBL/GenBank/DDBJ whole genome shotgun (WGS) entry which is preliminary data.</text>
</comment>